<feature type="domain" description="Brix" evidence="5">
    <location>
        <begin position="40"/>
        <end position="181"/>
    </location>
</feature>
<comment type="subcellular location">
    <subcellularLocation>
        <location evidence="1 4">Nucleus</location>
        <location evidence="1 4">Nucleolus</location>
    </subcellularLocation>
</comment>
<proteinExistence type="inferred from homology"/>
<keyword evidence="3 4" id="KW-0539">Nucleus</keyword>
<dbReference type="GO" id="GO:0005730">
    <property type="term" value="C:nucleolus"/>
    <property type="evidence" value="ECO:0007669"/>
    <property type="project" value="UniProtKB-SubCell"/>
</dbReference>
<dbReference type="EMBL" id="CP003521">
    <property type="protein sequence ID" value="AFN82889.1"/>
    <property type="molecule type" value="Genomic_DNA"/>
</dbReference>
<keyword evidence="7" id="KW-1185">Reference proteome</keyword>
<dbReference type="Proteomes" id="UP000010094">
    <property type="component" value="Chromosome IV"/>
</dbReference>
<evidence type="ECO:0000256" key="1">
    <source>
        <dbReference type="ARBA" id="ARBA00004604"/>
    </source>
</evidence>
<dbReference type="GO" id="GO:0000463">
    <property type="term" value="P:maturation of LSU-rRNA from tricistronic rRNA transcript (SSU-rRNA, 5.8S rRNA, LSU-rRNA)"/>
    <property type="evidence" value="ECO:0007669"/>
    <property type="project" value="TreeGrafter"/>
</dbReference>
<dbReference type="PANTHER" id="PTHR12728">
    <property type="entry name" value="BRIX DOMAIN CONTAINING PROTEIN"/>
    <property type="match status" value="1"/>
</dbReference>
<sequence>MRVKHPSERKTLLSVICSDKGEKIQREIGVIRGDTVHIHEKVNPFDCAEQIEKLMKKKKSGMFISITKDSLLVIGRTFNDEIIDMVEFKINRYLSVTDFECVGPELHMKYFVVLQNINNKRLENLIVDFFNKKSSKVCLEGIRYSWVFTKTEDGYVLKYVRVLKDLNVEDCGPLLEMELVRSYHCSDELYKKALDEPKKPKKNISKNLFNDKIGTLHIDKQDLRDIRLKKSKGYKRTSSRS</sequence>
<dbReference type="InterPro" id="IPR039770">
    <property type="entry name" value="Rpf2"/>
</dbReference>
<gene>
    <name evidence="6" type="ordered locus">EROM_041230</name>
</gene>
<dbReference type="PANTHER" id="PTHR12728:SF0">
    <property type="entry name" value="RIBOSOME PRODUCTION FACTOR 2 HOMOLOG"/>
    <property type="match status" value="1"/>
</dbReference>
<dbReference type="InterPro" id="IPR007109">
    <property type="entry name" value="Brix"/>
</dbReference>
<dbReference type="GeneID" id="20521186"/>
<protein>
    <recommendedName>
        <fullName evidence="4">Ribosome production factor 2 homolog</fullName>
    </recommendedName>
    <alternativeName>
        <fullName evidence="4">Ribosome biogenesis protein RPF2 homolog</fullName>
    </alternativeName>
</protein>
<dbReference type="AlphaFoldDB" id="I7AMF8"/>
<dbReference type="HOGENOM" id="CLU_100680_0_0_1"/>
<dbReference type="KEGG" id="ero:EROM_041230"/>
<evidence type="ECO:0000256" key="3">
    <source>
        <dbReference type="ARBA" id="ARBA00023242"/>
    </source>
</evidence>
<evidence type="ECO:0000256" key="4">
    <source>
        <dbReference type="RuleBase" id="RU367086"/>
    </source>
</evidence>
<dbReference type="RefSeq" id="XP_009264386.1">
    <property type="nucleotide sequence ID" value="XM_009266111.1"/>
</dbReference>
<evidence type="ECO:0000259" key="5">
    <source>
        <dbReference type="Pfam" id="PF04427"/>
    </source>
</evidence>
<comment type="similarity">
    <text evidence="2 4">Belongs to the RPF2 family.</text>
</comment>
<dbReference type="GO" id="GO:0019843">
    <property type="term" value="F:rRNA binding"/>
    <property type="evidence" value="ECO:0007669"/>
    <property type="project" value="UniProtKB-UniRule"/>
</dbReference>
<dbReference type="GO" id="GO:0000027">
    <property type="term" value="P:ribosomal large subunit assembly"/>
    <property type="evidence" value="ECO:0007669"/>
    <property type="project" value="InterPro"/>
</dbReference>
<evidence type="ECO:0000256" key="2">
    <source>
        <dbReference type="ARBA" id="ARBA00010782"/>
    </source>
</evidence>
<dbReference type="OrthoDB" id="407658at2759"/>
<evidence type="ECO:0000313" key="7">
    <source>
        <dbReference type="Proteomes" id="UP000010094"/>
    </source>
</evidence>
<organism evidence="6 7">
    <name type="scientific">Encephalitozoon romaleae (strain SJ-2008)</name>
    <name type="common">Microsporidian parasite</name>
    <dbReference type="NCBI Taxonomy" id="1178016"/>
    <lineage>
        <taxon>Eukaryota</taxon>
        <taxon>Fungi</taxon>
        <taxon>Fungi incertae sedis</taxon>
        <taxon>Microsporidia</taxon>
        <taxon>Unikaryonidae</taxon>
        <taxon>Encephalitozoon</taxon>
    </lineage>
</organism>
<name>I7AMF8_ENCRO</name>
<reference evidence="6 7" key="1">
    <citation type="journal article" date="2012" name="Proc. Natl. Acad. Sci. U.S.A.">
        <title>Gain and loss of multiple functionally related, horizontally transferred genes in the reduced genomes of two microsporidian parasites.</title>
        <authorList>
            <person name="Pombert J.-F."/>
            <person name="Selman M."/>
            <person name="Burki F."/>
            <person name="Bardell F.T."/>
            <person name="Farinelli L."/>
            <person name="Solter L.F."/>
            <person name="Whitman D.W."/>
            <person name="Weiss L.M."/>
            <person name="Corradi N."/>
            <person name="Keeling P.J."/>
        </authorList>
    </citation>
    <scope>NUCLEOTIDE SEQUENCE [LARGE SCALE GENOMIC DNA]</scope>
    <source>
        <strain evidence="6 7">SJ-2008</strain>
    </source>
</reference>
<dbReference type="Pfam" id="PF04427">
    <property type="entry name" value="Brix"/>
    <property type="match status" value="1"/>
</dbReference>
<dbReference type="VEuPathDB" id="MicrosporidiaDB:EROM_041230"/>
<evidence type="ECO:0000313" key="6">
    <source>
        <dbReference type="EMBL" id="AFN82889.1"/>
    </source>
</evidence>
<accession>I7AMF8</accession>